<gene>
    <name evidence="3" type="ordered locus">Dred_2278</name>
</gene>
<dbReference type="CDD" id="cd07381">
    <property type="entry name" value="MPP_CapA"/>
    <property type="match status" value="1"/>
</dbReference>
<dbReference type="AlphaFoldDB" id="A4J6T5"/>
<dbReference type="SMART" id="SM00854">
    <property type="entry name" value="PGA_cap"/>
    <property type="match status" value="1"/>
</dbReference>
<dbReference type="PROSITE" id="PS51257">
    <property type="entry name" value="PROKAR_LIPOPROTEIN"/>
    <property type="match status" value="1"/>
</dbReference>
<dbReference type="Pfam" id="PF09587">
    <property type="entry name" value="PGA_cap"/>
    <property type="match status" value="1"/>
</dbReference>
<name>A4J6T5_DESRM</name>
<dbReference type="InterPro" id="IPR052169">
    <property type="entry name" value="CW_Biosynth-Accessory"/>
</dbReference>
<evidence type="ECO:0000313" key="4">
    <source>
        <dbReference type="Proteomes" id="UP000001556"/>
    </source>
</evidence>
<dbReference type="SUPFAM" id="SSF56300">
    <property type="entry name" value="Metallo-dependent phosphatases"/>
    <property type="match status" value="1"/>
</dbReference>
<dbReference type="Proteomes" id="UP000001556">
    <property type="component" value="Chromosome"/>
</dbReference>
<evidence type="ECO:0000313" key="3">
    <source>
        <dbReference type="EMBL" id="ABO50788.1"/>
    </source>
</evidence>
<dbReference type="HOGENOM" id="CLU_038823_0_0_9"/>
<reference evidence="3 4" key="1">
    <citation type="submission" date="2007-03" db="EMBL/GenBank/DDBJ databases">
        <title>Complete sequence of Desulfotomaculum reducens MI-1.</title>
        <authorList>
            <consortium name="US DOE Joint Genome Institute"/>
            <person name="Copeland A."/>
            <person name="Lucas S."/>
            <person name="Lapidus A."/>
            <person name="Barry K."/>
            <person name="Detter J.C."/>
            <person name="Glavina del Rio T."/>
            <person name="Hammon N."/>
            <person name="Israni S."/>
            <person name="Dalin E."/>
            <person name="Tice H."/>
            <person name="Pitluck S."/>
            <person name="Sims D."/>
            <person name="Brettin T."/>
            <person name="Bruce D."/>
            <person name="Han C."/>
            <person name="Tapia R."/>
            <person name="Schmutz J."/>
            <person name="Larimer F."/>
            <person name="Land M."/>
            <person name="Hauser L."/>
            <person name="Kyrpides N."/>
            <person name="Kim E."/>
            <person name="Tebo B.M."/>
            <person name="Richardson P."/>
        </authorList>
    </citation>
    <scope>NUCLEOTIDE SEQUENCE [LARGE SCALE GENOMIC DNA]</scope>
    <source>
        <strain evidence="3 4">MI-1</strain>
    </source>
</reference>
<accession>A4J6T5</accession>
<organism evidence="3 4">
    <name type="scientific">Desulforamulus reducens (strain ATCC BAA-1160 / DSM 100696 / MI-1)</name>
    <name type="common">Desulfotomaculum reducens</name>
    <dbReference type="NCBI Taxonomy" id="349161"/>
    <lineage>
        <taxon>Bacteria</taxon>
        <taxon>Bacillati</taxon>
        <taxon>Bacillota</taxon>
        <taxon>Clostridia</taxon>
        <taxon>Eubacteriales</taxon>
        <taxon>Peptococcaceae</taxon>
        <taxon>Desulforamulus</taxon>
    </lineage>
</organism>
<evidence type="ECO:0000256" key="1">
    <source>
        <dbReference type="ARBA" id="ARBA00005662"/>
    </source>
</evidence>
<dbReference type="KEGG" id="drm:Dred_2278"/>
<dbReference type="PANTHER" id="PTHR33393">
    <property type="entry name" value="POLYGLUTAMINE SYNTHESIS ACCESSORY PROTEIN RV0574C-RELATED"/>
    <property type="match status" value="1"/>
</dbReference>
<dbReference type="eggNOG" id="COG2843">
    <property type="taxonomic scope" value="Bacteria"/>
</dbReference>
<comment type="similarity">
    <text evidence="1">Belongs to the CapA family.</text>
</comment>
<dbReference type="InterPro" id="IPR029052">
    <property type="entry name" value="Metallo-depent_PP-like"/>
</dbReference>
<dbReference type="PANTHER" id="PTHR33393:SF12">
    <property type="entry name" value="CAPSULE BIOSYNTHESIS PROTEIN CAPA"/>
    <property type="match status" value="1"/>
</dbReference>
<evidence type="ECO:0000259" key="2">
    <source>
        <dbReference type="SMART" id="SM00854"/>
    </source>
</evidence>
<proteinExistence type="inferred from homology"/>
<dbReference type="STRING" id="349161.Dred_2278"/>
<protein>
    <submittedName>
        <fullName evidence="3">Poly-gamma-glutamate synthesis protein (Capsule biosynthesis protein)</fullName>
    </submittedName>
</protein>
<dbReference type="InterPro" id="IPR019079">
    <property type="entry name" value="Capsule_synth_CapA"/>
</dbReference>
<dbReference type="EMBL" id="CP000612">
    <property type="protein sequence ID" value="ABO50788.1"/>
    <property type="molecule type" value="Genomic_DNA"/>
</dbReference>
<keyword evidence="4" id="KW-1185">Reference proteome</keyword>
<feature type="domain" description="Capsule synthesis protein CapA" evidence="2">
    <location>
        <begin position="45"/>
        <end position="294"/>
    </location>
</feature>
<sequence length="396" mass="44110">MRMNNKFLLFALSLGLIIVVLGCGPEKISSPPTTPPEPPPAESITISAAGDFLMHMPIIHAAQLPGGNYDFKPIFSEVRSFLSTAELTLVNLETRLAGKEQGYSGYPVFNCPEELAQNMKELGIDVVTTANNHSLDRGWTGIVKTLDHLEAAGLQSLGTYRSAEDAQRVFCTEIKGIKIGILNYTESTNGIPLPKGKDYAVDMIQSGKIYQDIEKLKAAKTDVIIAYIHFGTEYQRHPNESQRTLVENLFKQGVTIVFGDHVHVIQPMDLKVSSTNNEKKCFVAYSLGNFISNQSWRYSNCGLITNVKLTKEANRVTITNVDYVPVWVDTYFKNGQKKYRVLPVQKAIEDFETGRDPLLTQKDYQILQQVWQDTTALITEACPVISPRNVSDSSQI</sequence>
<dbReference type="Gene3D" id="3.60.21.10">
    <property type="match status" value="1"/>
</dbReference>